<accession>A0A1I8NT90</accession>
<dbReference type="EnsemblMetazoa" id="SCAU001812-RA">
    <property type="protein sequence ID" value="SCAU001812-PA"/>
    <property type="gene ID" value="SCAU001812"/>
</dbReference>
<protein>
    <recommendedName>
        <fullName evidence="1">Mos1 transposase HTH domain-containing protein</fullName>
    </recommendedName>
</protein>
<dbReference type="InterPro" id="IPR041426">
    <property type="entry name" value="Mos1_HTH"/>
</dbReference>
<proteinExistence type="predicted"/>
<dbReference type="Proteomes" id="UP000095300">
    <property type="component" value="Unassembled WGS sequence"/>
</dbReference>
<organism evidence="2 3">
    <name type="scientific">Stomoxys calcitrans</name>
    <name type="common">Stable fly</name>
    <name type="synonym">Conops calcitrans</name>
    <dbReference type="NCBI Taxonomy" id="35570"/>
    <lineage>
        <taxon>Eukaryota</taxon>
        <taxon>Metazoa</taxon>
        <taxon>Ecdysozoa</taxon>
        <taxon>Arthropoda</taxon>
        <taxon>Hexapoda</taxon>
        <taxon>Insecta</taxon>
        <taxon>Pterygota</taxon>
        <taxon>Neoptera</taxon>
        <taxon>Endopterygota</taxon>
        <taxon>Diptera</taxon>
        <taxon>Brachycera</taxon>
        <taxon>Muscomorpha</taxon>
        <taxon>Muscoidea</taxon>
        <taxon>Muscidae</taxon>
        <taxon>Stomoxys</taxon>
    </lineage>
</organism>
<evidence type="ECO:0000313" key="2">
    <source>
        <dbReference type="EnsemblMetazoa" id="SCAU001812-PA"/>
    </source>
</evidence>
<keyword evidence="3" id="KW-1185">Reference proteome</keyword>
<name>A0A1I8NT90_STOCA</name>
<dbReference type="PANTHER" id="PTHR46060:SF1">
    <property type="entry name" value="MARINER MOS1 TRANSPOSASE-LIKE PROTEIN"/>
    <property type="match status" value="1"/>
</dbReference>
<gene>
    <name evidence="2" type="primary">106084376</name>
</gene>
<dbReference type="PANTHER" id="PTHR46060">
    <property type="entry name" value="MARINER MOS1 TRANSPOSASE-LIKE PROTEIN"/>
    <property type="match status" value="1"/>
</dbReference>
<dbReference type="Gene3D" id="1.10.10.1450">
    <property type="match status" value="1"/>
</dbReference>
<sequence>MRGVIRYLHKKGLSGQEIHNDMINVLGESAPSYATVKNWVAEFKRGRTSIEDEPRSGRPKTATTTEIVAKVHGMVLNDRRIKVREIANIMGISNDRVHLILHEEVQMKKLSARWVPHLLTVDQKRLRMNLSQACLDRFKKNKMDFRCAVS</sequence>
<feature type="domain" description="Mos1 transposase HTH" evidence="1">
    <location>
        <begin position="2"/>
        <end position="46"/>
    </location>
</feature>
<evidence type="ECO:0000259" key="1">
    <source>
        <dbReference type="Pfam" id="PF17906"/>
    </source>
</evidence>
<dbReference type="AlphaFoldDB" id="A0A1I8NT90"/>
<reference evidence="2" key="1">
    <citation type="submission" date="2020-05" db="UniProtKB">
        <authorList>
            <consortium name="EnsemblMetazoa"/>
        </authorList>
    </citation>
    <scope>IDENTIFICATION</scope>
    <source>
        <strain evidence="2">USDA</strain>
    </source>
</reference>
<dbReference type="Pfam" id="PF17906">
    <property type="entry name" value="HTH_48"/>
    <property type="match status" value="1"/>
</dbReference>
<evidence type="ECO:0000313" key="3">
    <source>
        <dbReference type="Proteomes" id="UP000095300"/>
    </source>
</evidence>
<dbReference type="STRING" id="35570.A0A1I8NT90"/>
<dbReference type="VEuPathDB" id="VectorBase:SCAU001812"/>
<dbReference type="InterPro" id="IPR052709">
    <property type="entry name" value="Transposase-MT_Hybrid"/>
</dbReference>